<gene>
    <name evidence="9" type="ORF">RND81_03G051200</name>
</gene>
<keyword evidence="5" id="KW-0378">Hydrolase</keyword>
<keyword evidence="6" id="KW-0442">Lipid degradation</keyword>
<evidence type="ECO:0000256" key="2">
    <source>
        <dbReference type="ARBA" id="ARBA00008668"/>
    </source>
</evidence>
<dbReference type="InterPro" id="IPR001087">
    <property type="entry name" value="GDSL"/>
</dbReference>
<comment type="similarity">
    <text evidence="2">Belongs to the 'GDSL' lipolytic enzyme family.</text>
</comment>
<dbReference type="Gene3D" id="3.40.50.1110">
    <property type="entry name" value="SGNH hydrolase"/>
    <property type="match status" value="1"/>
</dbReference>
<dbReference type="InterPro" id="IPR036514">
    <property type="entry name" value="SGNH_hydro_sf"/>
</dbReference>
<keyword evidence="4 8" id="KW-0732">Signal</keyword>
<reference evidence="9" key="1">
    <citation type="submission" date="2024-03" db="EMBL/GenBank/DDBJ databases">
        <title>WGS assembly of Saponaria officinalis var. Norfolk2.</title>
        <authorList>
            <person name="Jenkins J."/>
            <person name="Shu S."/>
            <person name="Grimwood J."/>
            <person name="Barry K."/>
            <person name="Goodstein D."/>
            <person name="Schmutz J."/>
            <person name="Leebens-Mack J."/>
            <person name="Osbourn A."/>
        </authorList>
    </citation>
    <scope>NUCLEOTIDE SEQUENCE [LARGE SCALE GENOMIC DNA]</scope>
    <source>
        <strain evidence="9">JIC</strain>
    </source>
</reference>
<dbReference type="GO" id="GO:0016788">
    <property type="term" value="F:hydrolase activity, acting on ester bonds"/>
    <property type="evidence" value="ECO:0007669"/>
    <property type="project" value="InterPro"/>
</dbReference>
<keyword evidence="3" id="KW-0964">Secreted</keyword>
<dbReference type="InterPro" id="IPR051238">
    <property type="entry name" value="GDSL_esterase/lipase"/>
</dbReference>
<dbReference type="PROSITE" id="PS51257">
    <property type="entry name" value="PROKAR_LIPOPROTEIN"/>
    <property type="match status" value="1"/>
</dbReference>
<name>A0AAW1M7T5_SAPOF</name>
<organism evidence="9 10">
    <name type="scientific">Saponaria officinalis</name>
    <name type="common">Common soapwort</name>
    <name type="synonym">Lychnis saponaria</name>
    <dbReference type="NCBI Taxonomy" id="3572"/>
    <lineage>
        <taxon>Eukaryota</taxon>
        <taxon>Viridiplantae</taxon>
        <taxon>Streptophyta</taxon>
        <taxon>Embryophyta</taxon>
        <taxon>Tracheophyta</taxon>
        <taxon>Spermatophyta</taxon>
        <taxon>Magnoliopsida</taxon>
        <taxon>eudicotyledons</taxon>
        <taxon>Gunneridae</taxon>
        <taxon>Pentapetalae</taxon>
        <taxon>Caryophyllales</taxon>
        <taxon>Caryophyllaceae</taxon>
        <taxon>Caryophylleae</taxon>
        <taxon>Saponaria</taxon>
    </lineage>
</organism>
<evidence type="ECO:0000256" key="1">
    <source>
        <dbReference type="ARBA" id="ARBA00004613"/>
    </source>
</evidence>
<evidence type="ECO:0000256" key="5">
    <source>
        <dbReference type="ARBA" id="ARBA00022801"/>
    </source>
</evidence>
<dbReference type="GO" id="GO:0016042">
    <property type="term" value="P:lipid catabolic process"/>
    <property type="evidence" value="ECO:0007669"/>
    <property type="project" value="UniProtKB-KW"/>
</dbReference>
<comment type="caution">
    <text evidence="9">The sequence shown here is derived from an EMBL/GenBank/DDBJ whole genome shotgun (WGS) entry which is preliminary data.</text>
</comment>
<dbReference type="EMBL" id="JBDFQZ010000003">
    <property type="protein sequence ID" value="KAK9740652.1"/>
    <property type="molecule type" value="Genomic_DNA"/>
</dbReference>
<dbReference type="GO" id="GO:0005576">
    <property type="term" value="C:extracellular region"/>
    <property type="evidence" value="ECO:0007669"/>
    <property type="project" value="UniProtKB-SubCell"/>
</dbReference>
<evidence type="ECO:0000313" key="9">
    <source>
        <dbReference type="EMBL" id="KAK9740652.1"/>
    </source>
</evidence>
<keyword evidence="7" id="KW-0443">Lipid metabolism</keyword>
<evidence type="ECO:0000313" key="10">
    <source>
        <dbReference type="Proteomes" id="UP001443914"/>
    </source>
</evidence>
<dbReference type="PANTHER" id="PTHR45650">
    <property type="entry name" value="GDSL-LIKE LIPASE/ACYLHYDROLASE-RELATED"/>
    <property type="match status" value="1"/>
</dbReference>
<evidence type="ECO:0000256" key="6">
    <source>
        <dbReference type="ARBA" id="ARBA00022963"/>
    </source>
</evidence>
<dbReference type="PANTHER" id="PTHR45650:SF12">
    <property type="entry name" value="ZINC FINGER PROTEIN"/>
    <property type="match status" value="1"/>
</dbReference>
<evidence type="ECO:0000256" key="3">
    <source>
        <dbReference type="ARBA" id="ARBA00022525"/>
    </source>
</evidence>
<dbReference type="InterPro" id="IPR035669">
    <property type="entry name" value="SGNH_plant_lipase-like"/>
</dbReference>
<keyword evidence="10" id="KW-1185">Reference proteome</keyword>
<dbReference type="Pfam" id="PF00657">
    <property type="entry name" value="Lipase_GDSL"/>
    <property type="match status" value="1"/>
</dbReference>
<dbReference type="CDD" id="cd01837">
    <property type="entry name" value="SGNH_plant_lipase_like"/>
    <property type="match status" value="1"/>
</dbReference>
<feature type="signal peptide" evidence="8">
    <location>
        <begin position="1"/>
        <end position="27"/>
    </location>
</feature>
<dbReference type="SUPFAM" id="SSF52266">
    <property type="entry name" value="SGNH hydrolase"/>
    <property type="match status" value="1"/>
</dbReference>
<proteinExistence type="inferred from homology"/>
<dbReference type="AlphaFoldDB" id="A0AAW1M7T5"/>
<comment type="subcellular location">
    <subcellularLocation>
        <location evidence="1">Secreted</location>
    </subcellularLocation>
</comment>
<evidence type="ECO:0000256" key="4">
    <source>
        <dbReference type="ARBA" id="ARBA00022729"/>
    </source>
</evidence>
<sequence length="372" mass="41474">MEIKTSQNKSGFCVVIVLLMLCYFAMACNTTRKEQVKMQVTGFFIFGDSLVDNGNNNDILTLARANYQPYGIDYPVGPTGRFCNGKTVVDALGELLGFRDEIPPFSKAKRSTLARGVNFASGASGIREETGNNLGAHYSMDQQVNYFVSVVEELRRQFKDDTSALQKYLDKCIIYSGMGSNDYLNNYFMTNYYTTSSQYTPTSYANALLQEYSRQLLRLYQVGARKVIVTAVGKIGCIPYELARSNGTAQSRCDEDKNNAVSLFNAGLRQLVDQFNTPQFPSAKFVYLETILTNPTSYGFEVLDRGCCGVGKNNGQITCLPLQAPCENRNKYIFWDAFHPTEAVNIVLAKKAFTSKSKSDAYPINVKQLAML</sequence>
<evidence type="ECO:0000256" key="8">
    <source>
        <dbReference type="SAM" id="SignalP"/>
    </source>
</evidence>
<protein>
    <submittedName>
        <fullName evidence="9">Uncharacterized protein</fullName>
    </submittedName>
</protein>
<feature type="chain" id="PRO_5043609671" evidence="8">
    <location>
        <begin position="28"/>
        <end position="372"/>
    </location>
</feature>
<dbReference type="Proteomes" id="UP001443914">
    <property type="component" value="Unassembled WGS sequence"/>
</dbReference>
<evidence type="ECO:0000256" key="7">
    <source>
        <dbReference type="ARBA" id="ARBA00023098"/>
    </source>
</evidence>
<accession>A0AAW1M7T5</accession>